<proteinExistence type="predicted"/>
<dbReference type="OrthoDB" id="1166441at2759"/>
<dbReference type="EMBL" id="JABWDY010033142">
    <property type="protein sequence ID" value="KAF5183639.1"/>
    <property type="molecule type" value="Genomic_DNA"/>
</dbReference>
<sequence length="128" mass="14040">MLECGIKPNEITLMGILSACTHAGIVDEGLKFFNQIDKVYGISPIIEHYGCVVDLLSHAGWLNEAEDLINSMTNFFQNALHAAISEDQVAEVAVEALDIPESSFKVVEIVSRSEAPKRSIKDLFACIM</sequence>
<dbReference type="AlphaFoldDB" id="A0A7J6VEX6"/>
<dbReference type="InterPro" id="IPR046960">
    <property type="entry name" value="PPR_At4g14850-like_plant"/>
</dbReference>
<evidence type="ECO:0000313" key="2">
    <source>
        <dbReference type="Proteomes" id="UP000554482"/>
    </source>
</evidence>
<reference evidence="1 2" key="1">
    <citation type="submission" date="2020-06" db="EMBL/GenBank/DDBJ databases">
        <title>Transcriptomic and genomic resources for Thalictrum thalictroides and T. hernandezii: Facilitating candidate gene discovery in an emerging model plant lineage.</title>
        <authorList>
            <person name="Arias T."/>
            <person name="Riano-Pachon D.M."/>
            <person name="Di Stilio V.S."/>
        </authorList>
    </citation>
    <scope>NUCLEOTIDE SEQUENCE [LARGE SCALE GENOMIC DNA]</scope>
    <source>
        <strain evidence="2">cv. WT478/WT964</strain>
        <tissue evidence="1">Leaves</tissue>
    </source>
</reference>
<protein>
    <submittedName>
        <fullName evidence="1">Pentatricopeptide repeat</fullName>
    </submittedName>
</protein>
<evidence type="ECO:0000313" key="1">
    <source>
        <dbReference type="EMBL" id="KAF5183639.1"/>
    </source>
</evidence>
<dbReference type="PANTHER" id="PTHR47926">
    <property type="entry name" value="PENTATRICOPEPTIDE REPEAT-CONTAINING PROTEIN"/>
    <property type="match status" value="1"/>
</dbReference>
<dbReference type="PANTHER" id="PTHR47926:SF463">
    <property type="entry name" value="PENTATRICOPEPTIDE REPEAT-CONTAINING PROTEIN"/>
    <property type="match status" value="1"/>
</dbReference>
<dbReference type="InterPro" id="IPR011990">
    <property type="entry name" value="TPR-like_helical_dom_sf"/>
</dbReference>
<keyword evidence="2" id="KW-1185">Reference proteome</keyword>
<accession>A0A7J6VEX6</accession>
<gene>
    <name evidence="1" type="ORF">FRX31_026773</name>
</gene>
<dbReference type="GO" id="GO:0009451">
    <property type="term" value="P:RNA modification"/>
    <property type="evidence" value="ECO:0007669"/>
    <property type="project" value="InterPro"/>
</dbReference>
<dbReference type="Gene3D" id="1.25.40.10">
    <property type="entry name" value="Tetratricopeptide repeat domain"/>
    <property type="match status" value="1"/>
</dbReference>
<dbReference type="GO" id="GO:0003723">
    <property type="term" value="F:RNA binding"/>
    <property type="evidence" value="ECO:0007669"/>
    <property type="project" value="InterPro"/>
</dbReference>
<organism evidence="1 2">
    <name type="scientific">Thalictrum thalictroides</name>
    <name type="common">Rue-anemone</name>
    <name type="synonym">Anemone thalictroides</name>
    <dbReference type="NCBI Taxonomy" id="46969"/>
    <lineage>
        <taxon>Eukaryota</taxon>
        <taxon>Viridiplantae</taxon>
        <taxon>Streptophyta</taxon>
        <taxon>Embryophyta</taxon>
        <taxon>Tracheophyta</taxon>
        <taxon>Spermatophyta</taxon>
        <taxon>Magnoliopsida</taxon>
        <taxon>Ranunculales</taxon>
        <taxon>Ranunculaceae</taxon>
        <taxon>Thalictroideae</taxon>
        <taxon>Thalictrum</taxon>
    </lineage>
</organism>
<name>A0A7J6VEX6_THATH</name>
<comment type="caution">
    <text evidence="1">The sequence shown here is derived from an EMBL/GenBank/DDBJ whole genome shotgun (WGS) entry which is preliminary data.</text>
</comment>
<dbReference type="Proteomes" id="UP000554482">
    <property type="component" value="Unassembled WGS sequence"/>
</dbReference>